<dbReference type="SUPFAM" id="SSF51735">
    <property type="entry name" value="NAD(P)-binding Rossmann-fold domains"/>
    <property type="match status" value="1"/>
</dbReference>
<dbReference type="EMBL" id="FQUS01000002">
    <property type="protein sequence ID" value="SHE57225.1"/>
    <property type="molecule type" value="Genomic_DNA"/>
</dbReference>
<reference evidence="2 3" key="1">
    <citation type="submission" date="2016-11" db="EMBL/GenBank/DDBJ databases">
        <authorList>
            <person name="Jaros S."/>
            <person name="Januszkiewicz K."/>
            <person name="Wedrychowicz H."/>
        </authorList>
    </citation>
    <scope>NUCLEOTIDE SEQUENCE [LARGE SCALE GENOMIC DNA]</scope>
    <source>
        <strain evidence="2 3">DSM 21986</strain>
    </source>
</reference>
<dbReference type="AlphaFoldDB" id="A0A1M4UKP4"/>
<name>A0A1M4UKP4_9BACT</name>
<dbReference type="STRING" id="1194090.SAMN05443144_10263"/>
<accession>A0A1M4UKP4</accession>
<dbReference type="RefSeq" id="WP_211483064.1">
    <property type="nucleotide sequence ID" value="NZ_FQUS01000002.1"/>
</dbReference>
<dbReference type="PANTHER" id="PTHR33303">
    <property type="entry name" value="CYTOPLASMIC PROTEIN-RELATED"/>
    <property type="match status" value="1"/>
</dbReference>
<organism evidence="2 3">
    <name type="scientific">Fodinibius roseus</name>
    <dbReference type="NCBI Taxonomy" id="1194090"/>
    <lineage>
        <taxon>Bacteria</taxon>
        <taxon>Pseudomonadati</taxon>
        <taxon>Balneolota</taxon>
        <taxon>Balneolia</taxon>
        <taxon>Balneolales</taxon>
        <taxon>Balneolaceae</taxon>
        <taxon>Fodinibius</taxon>
    </lineage>
</organism>
<evidence type="ECO:0000313" key="2">
    <source>
        <dbReference type="EMBL" id="SHE57225.1"/>
    </source>
</evidence>
<sequence>MRTTFNNWYDEKMRATEALSAETDRAEKTLETTSTIAIVGLSRSFHKDSQFVGRYLQNAGYDIVPVNPNADRILGEQSYPDLLSIPFPIDVIDVFLPPGVLPKAVDQALEMEPRPKAIWLQLGTGQNPEEEKKVSGSGIELYQNRCIKVDHQFLIRPKKQANTISET</sequence>
<dbReference type="InterPro" id="IPR003781">
    <property type="entry name" value="CoA-bd"/>
</dbReference>
<feature type="domain" description="CoA-binding" evidence="1">
    <location>
        <begin position="30"/>
        <end position="124"/>
    </location>
</feature>
<evidence type="ECO:0000259" key="1">
    <source>
        <dbReference type="SMART" id="SM00881"/>
    </source>
</evidence>
<protein>
    <recommendedName>
        <fullName evidence="1">CoA-binding domain-containing protein</fullName>
    </recommendedName>
</protein>
<dbReference type="Pfam" id="PF13380">
    <property type="entry name" value="CoA_binding_2"/>
    <property type="match status" value="1"/>
</dbReference>
<dbReference type="PANTHER" id="PTHR33303:SF2">
    <property type="entry name" value="COA-BINDING DOMAIN-CONTAINING PROTEIN"/>
    <property type="match status" value="1"/>
</dbReference>
<dbReference type="Gene3D" id="3.40.50.720">
    <property type="entry name" value="NAD(P)-binding Rossmann-like Domain"/>
    <property type="match status" value="1"/>
</dbReference>
<proteinExistence type="predicted"/>
<dbReference type="InterPro" id="IPR036291">
    <property type="entry name" value="NAD(P)-bd_dom_sf"/>
</dbReference>
<evidence type="ECO:0000313" key="3">
    <source>
        <dbReference type="Proteomes" id="UP000184041"/>
    </source>
</evidence>
<dbReference type="SMART" id="SM00881">
    <property type="entry name" value="CoA_binding"/>
    <property type="match status" value="1"/>
</dbReference>
<gene>
    <name evidence="2" type="ORF">SAMN05443144_10263</name>
</gene>
<keyword evidence="3" id="KW-1185">Reference proteome</keyword>
<dbReference type="Proteomes" id="UP000184041">
    <property type="component" value="Unassembled WGS sequence"/>
</dbReference>